<organism evidence="3 4">
    <name type="scientific">Plenodomus tracheiphilus IPT5</name>
    <dbReference type="NCBI Taxonomy" id="1408161"/>
    <lineage>
        <taxon>Eukaryota</taxon>
        <taxon>Fungi</taxon>
        <taxon>Dikarya</taxon>
        <taxon>Ascomycota</taxon>
        <taxon>Pezizomycotina</taxon>
        <taxon>Dothideomycetes</taxon>
        <taxon>Pleosporomycetidae</taxon>
        <taxon>Pleosporales</taxon>
        <taxon>Pleosporineae</taxon>
        <taxon>Leptosphaeriaceae</taxon>
        <taxon>Plenodomus</taxon>
    </lineage>
</organism>
<feature type="domain" description="Protein kinase" evidence="2">
    <location>
        <begin position="1"/>
        <end position="232"/>
    </location>
</feature>
<dbReference type="Proteomes" id="UP000799423">
    <property type="component" value="Unassembled WGS sequence"/>
</dbReference>
<feature type="region of interest" description="Disordered" evidence="1">
    <location>
        <begin position="82"/>
        <end position="122"/>
    </location>
</feature>
<gene>
    <name evidence="3" type="ORF">T440DRAFT_558832</name>
</gene>
<dbReference type="Gene3D" id="1.10.510.10">
    <property type="entry name" value="Transferase(Phosphotransferase) domain 1"/>
    <property type="match status" value="1"/>
</dbReference>
<feature type="compositionally biased region" description="Polar residues" evidence="1">
    <location>
        <begin position="89"/>
        <end position="119"/>
    </location>
</feature>
<dbReference type="SUPFAM" id="SSF56112">
    <property type="entry name" value="Protein kinase-like (PK-like)"/>
    <property type="match status" value="1"/>
</dbReference>
<evidence type="ECO:0000256" key="1">
    <source>
        <dbReference type="SAM" id="MobiDB-lite"/>
    </source>
</evidence>
<dbReference type="AlphaFoldDB" id="A0A6A7ASD6"/>
<evidence type="ECO:0000259" key="2">
    <source>
        <dbReference type="PROSITE" id="PS50011"/>
    </source>
</evidence>
<dbReference type="OrthoDB" id="3673723at2759"/>
<dbReference type="InterPro" id="IPR000719">
    <property type="entry name" value="Prot_kinase_dom"/>
</dbReference>
<evidence type="ECO:0000313" key="3">
    <source>
        <dbReference type="EMBL" id="KAF2845634.1"/>
    </source>
</evidence>
<evidence type="ECO:0000313" key="4">
    <source>
        <dbReference type="Proteomes" id="UP000799423"/>
    </source>
</evidence>
<dbReference type="EMBL" id="MU006344">
    <property type="protein sequence ID" value="KAF2845634.1"/>
    <property type="molecule type" value="Genomic_DNA"/>
</dbReference>
<dbReference type="PROSITE" id="PS50011">
    <property type="entry name" value="PROTEIN_KINASE_DOM"/>
    <property type="match status" value="1"/>
</dbReference>
<dbReference type="GO" id="GO:0005524">
    <property type="term" value="F:ATP binding"/>
    <property type="evidence" value="ECO:0007669"/>
    <property type="project" value="InterPro"/>
</dbReference>
<protein>
    <recommendedName>
        <fullName evidence="2">Protein kinase domain-containing protein</fullName>
    </recommendedName>
</protein>
<sequence>MRDLDAACIFFRDGAGVEMGPGKEWRPIRHMDMHLANVFTEKNEDSMGSDGEPVFRKGTFPAEEFPRIILSDFDQPCFDLQGPGDDYQDNPQHYRNNGTSADLDNGASLSAPETYSNLTGEDRERRLDSTVDVWSIGQIAWNLILNVLGWRGAMHYQEPFLDGHGPDGERLTNGEACTDENLDEGLLQGTAPLEVSARYSNTLKIVVRLCLRYDQQGRIALDDLRGIIDASIADPPPTQAVSDLMMIIPDDLESMRRGHRRSAAGAGLDDESDGRRSKKARDSESEDPEET</sequence>
<accession>A0A6A7ASD6</accession>
<keyword evidence="4" id="KW-1185">Reference proteome</keyword>
<dbReference type="InterPro" id="IPR011009">
    <property type="entry name" value="Kinase-like_dom_sf"/>
</dbReference>
<name>A0A6A7ASD6_9PLEO</name>
<feature type="region of interest" description="Disordered" evidence="1">
    <location>
        <begin position="252"/>
        <end position="291"/>
    </location>
</feature>
<proteinExistence type="predicted"/>
<reference evidence="3" key="1">
    <citation type="submission" date="2020-01" db="EMBL/GenBank/DDBJ databases">
        <authorList>
            <consortium name="DOE Joint Genome Institute"/>
            <person name="Haridas S."/>
            <person name="Albert R."/>
            <person name="Binder M."/>
            <person name="Bloem J."/>
            <person name="Labutti K."/>
            <person name="Salamov A."/>
            <person name="Andreopoulos B."/>
            <person name="Baker S.E."/>
            <person name="Barry K."/>
            <person name="Bills G."/>
            <person name="Bluhm B.H."/>
            <person name="Cannon C."/>
            <person name="Castanera R."/>
            <person name="Culley D.E."/>
            <person name="Daum C."/>
            <person name="Ezra D."/>
            <person name="Gonzalez J.B."/>
            <person name="Henrissat B."/>
            <person name="Kuo A."/>
            <person name="Liang C."/>
            <person name="Lipzen A."/>
            <person name="Lutzoni F."/>
            <person name="Magnuson J."/>
            <person name="Mondo S."/>
            <person name="Nolan M."/>
            <person name="Ohm R."/>
            <person name="Pangilinan J."/>
            <person name="Park H.-J."/>
            <person name="Ramirez L."/>
            <person name="Alfaro M."/>
            <person name="Sun H."/>
            <person name="Tritt A."/>
            <person name="Yoshinaga Y."/>
            <person name="Zwiers L.-H."/>
            <person name="Turgeon B.G."/>
            <person name="Goodwin S.B."/>
            <person name="Spatafora J.W."/>
            <person name="Crous P.W."/>
            <person name="Grigoriev I.V."/>
        </authorList>
    </citation>
    <scope>NUCLEOTIDE SEQUENCE</scope>
    <source>
        <strain evidence="3">IPT5</strain>
    </source>
</reference>
<dbReference type="GO" id="GO:0004672">
    <property type="term" value="F:protein kinase activity"/>
    <property type="evidence" value="ECO:0007669"/>
    <property type="project" value="InterPro"/>
</dbReference>